<proteinExistence type="predicted"/>
<organism evidence="1 2">
    <name type="scientific">Fructobacillus evanidus</name>
    <dbReference type="NCBI Taxonomy" id="3064281"/>
    <lineage>
        <taxon>Bacteria</taxon>
        <taxon>Bacillati</taxon>
        <taxon>Bacillota</taxon>
        <taxon>Bacilli</taxon>
        <taxon>Lactobacillales</taxon>
        <taxon>Lactobacillaceae</taxon>
        <taxon>Fructobacillus</taxon>
    </lineage>
</organism>
<dbReference type="RefSeq" id="WP_338343039.1">
    <property type="nucleotide sequence ID" value="NZ_CAUZLH010000001.1"/>
</dbReference>
<dbReference type="Proteomes" id="UP001314166">
    <property type="component" value="Unassembled WGS sequence"/>
</dbReference>
<protein>
    <submittedName>
        <fullName evidence="1">Uncharacterized protein</fullName>
    </submittedName>
</protein>
<comment type="caution">
    <text evidence="1">The sequence shown here is derived from an EMBL/GenBank/DDBJ whole genome shotgun (WGS) entry which is preliminary data.</text>
</comment>
<dbReference type="EMBL" id="CAUZMB010000001">
    <property type="protein sequence ID" value="CAK1223860.1"/>
    <property type="molecule type" value="Genomic_DNA"/>
</dbReference>
<name>A0ABN9YHP8_9LACO</name>
<keyword evidence="2" id="KW-1185">Reference proteome</keyword>
<evidence type="ECO:0000313" key="1">
    <source>
        <dbReference type="EMBL" id="CAK1223860.1"/>
    </source>
</evidence>
<reference evidence="1 2" key="1">
    <citation type="submission" date="2023-10" db="EMBL/GenBank/DDBJ databases">
        <authorList>
            <person name="Botero Cardona J."/>
        </authorList>
    </citation>
    <scope>NUCLEOTIDE SEQUENCE [LARGE SCALE GENOMIC DNA]</scope>
    <source>
        <strain evidence="1 2">R-55214</strain>
    </source>
</reference>
<accession>A0ABN9YHP8</accession>
<gene>
    <name evidence="1" type="ORF">R55214_HHFBAMCI_00015</name>
</gene>
<sequence length="47" mass="5620">MSKYFNYLEIQEGKINQSLSNLNLQDDKYFDPDSYSLELYADMKTVF</sequence>
<evidence type="ECO:0000313" key="2">
    <source>
        <dbReference type="Proteomes" id="UP001314166"/>
    </source>
</evidence>